<proteinExistence type="predicted"/>
<dbReference type="PANTHER" id="PTHR42648">
    <property type="entry name" value="TRANSPOSASE, PUTATIVE-RELATED"/>
    <property type="match status" value="1"/>
</dbReference>
<dbReference type="PROSITE" id="PS50994">
    <property type="entry name" value="INTEGRASE"/>
    <property type="match status" value="1"/>
</dbReference>
<dbReference type="InterPro" id="IPR025724">
    <property type="entry name" value="GAG-pre-integrase_dom"/>
</dbReference>
<feature type="domain" description="Integrase catalytic" evidence="1">
    <location>
        <begin position="134"/>
        <end position="250"/>
    </location>
</feature>
<protein>
    <submittedName>
        <fullName evidence="2">Putative ribonuclease H-like domain-containing protein</fullName>
    </submittedName>
</protein>
<dbReference type="SUPFAM" id="SSF53098">
    <property type="entry name" value="Ribonuclease H-like"/>
    <property type="match status" value="1"/>
</dbReference>
<dbReference type="AlphaFoldDB" id="A0A699S7C5"/>
<dbReference type="InterPro" id="IPR012337">
    <property type="entry name" value="RNaseH-like_sf"/>
</dbReference>
<name>A0A699S7C5_TANCI</name>
<accession>A0A699S7C5</accession>
<dbReference type="InterPro" id="IPR001584">
    <property type="entry name" value="Integrase_cat-core"/>
</dbReference>
<gene>
    <name evidence="2" type="ORF">Tci_865143</name>
</gene>
<organism evidence="2">
    <name type="scientific">Tanacetum cinerariifolium</name>
    <name type="common">Dalmatian daisy</name>
    <name type="synonym">Chrysanthemum cinerariifolium</name>
    <dbReference type="NCBI Taxonomy" id="118510"/>
    <lineage>
        <taxon>Eukaryota</taxon>
        <taxon>Viridiplantae</taxon>
        <taxon>Streptophyta</taxon>
        <taxon>Embryophyta</taxon>
        <taxon>Tracheophyta</taxon>
        <taxon>Spermatophyta</taxon>
        <taxon>Magnoliopsida</taxon>
        <taxon>eudicotyledons</taxon>
        <taxon>Gunneridae</taxon>
        <taxon>Pentapetalae</taxon>
        <taxon>asterids</taxon>
        <taxon>campanulids</taxon>
        <taxon>Asterales</taxon>
        <taxon>Asteraceae</taxon>
        <taxon>Asteroideae</taxon>
        <taxon>Anthemideae</taxon>
        <taxon>Anthemidinae</taxon>
        <taxon>Tanacetum</taxon>
    </lineage>
</organism>
<dbReference type="InterPro" id="IPR039537">
    <property type="entry name" value="Retrotran_Ty1/copia-like"/>
</dbReference>
<reference evidence="2" key="1">
    <citation type="journal article" date="2019" name="Sci. Rep.">
        <title>Draft genome of Tanacetum cinerariifolium, the natural source of mosquito coil.</title>
        <authorList>
            <person name="Yamashiro T."/>
            <person name="Shiraishi A."/>
            <person name="Satake H."/>
            <person name="Nakayama K."/>
        </authorList>
    </citation>
    <scope>NUCLEOTIDE SEQUENCE</scope>
</reference>
<evidence type="ECO:0000259" key="1">
    <source>
        <dbReference type="PROSITE" id="PS50994"/>
    </source>
</evidence>
<dbReference type="Gene3D" id="3.30.420.10">
    <property type="entry name" value="Ribonuclease H-like superfamily/Ribonuclease H"/>
    <property type="match status" value="1"/>
</dbReference>
<dbReference type="Pfam" id="PF00665">
    <property type="entry name" value="rve"/>
    <property type="match status" value="1"/>
</dbReference>
<evidence type="ECO:0000313" key="2">
    <source>
        <dbReference type="EMBL" id="GFC93173.1"/>
    </source>
</evidence>
<dbReference type="Pfam" id="PF13976">
    <property type="entry name" value="gag_pre-integrs"/>
    <property type="match status" value="1"/>
</dbReference>
<comment type="caution">
    <text evidence="2">The sequence shown here is derived from an EMBL/GenBank/DDBJ whole genome shotgun (WGS) entry which is preliminary data.</text>
</comment>
<feature type="non-terminal residue" evidence="2">
    <location>
        <position position="1"/>
    </location>
</feature>
<feature type="non-terminal residue" evidence="2">
    <location>
        <position position="250"/>
    </location>
</feature>
<dbReference type="PANTHER" id="PTHR42648:SF32">
    <property type="entry name" value="RIBONUCLEASE H-LIKE DOMAIN, GAG-PRE-INTEGRASE DOMAIN PROTEIN-RELATED"/>
    <property type="match status" value="1"/>
</dbReference>
<dbReference type="GO" id="GO:0003676">
    <property type="term" value="F:nucleic acid binding"/>
    <property type="evidence" value="ECO:0007669"/>
    <property type="project" value="InterPro"/>
</dbReference>
<dbReference type="EMBL" id="BKCJ011141684">
    <property type="protein sequence ID" value="GFC93173.1"/>
    <property type="molecule type" value="Genomic_DNA"/>
</dbReference>
<dbReference type="InterPro" id="IPR036397">
    <property type="entry name" value="RNaseH_sf"/>
</dbReference>
<dbReference type="GO" id="GO:0015074">
    <property type="term" value="P:DNA integration"/>
    <property type="evidence" value="ECO:0007669"/>
    <property type="project" value="InterPro"/>
</dbReference>
<sequence length="250" mass="28705">LKFNLFSVSQMRDKKNSVLFTDTECLILSSNFKHPDASQVLLRVPRENNMYNVNLKNIVSSGDLTYLFAKATLDESNLWHRRLGHVNFKITNKLVKGNLVKGLPTKVFTNDNSCVACKKGKQHRASCKSKTVSSVDQPLFRLYMDLFGPTFVKSLSKKSYCLVIIDDFSRFSWVFFLASKDETTPVLKTFIIGLENLLSLKVKIIRCDNETEFKNSDLNQFCRLKGIKREFSVPRTPQQNGIVERKNKTF</sequence>